<comment type="pathway">
    <text evidence="2 8">Amino-acid biosynthesis; L-tryptophan biosynthesis; L-tryptophan from chorismate: step 3/5.</text>
</comment>
<dbReference type="RefSeq" id="WP_058571816.1">
    <property type="nucleotide sequence ID" value="NZ_LOPV01000140.1"/>
</dbReference>
<dbReference type="EMBL" id="LOPV01000140">
    <property type="protein sequence ID" value="KTG28205.1"/>
    <property type="molecule type" value="Genomic_DNA"/>
</dbReference>
<proteinExistence type="inferred from homology"/>
<dbReference type="InterPro" id="IPR001240">
    <property type="entry name" value="PRAI_dom"/>
</dbReference>
<name>A0A0W1SPH2_9EURY</name>
<dbReference type="PANTHER" id="PTHR42894">
    <property type="entry name" value="N-(5'-PHOSPHORIBOSYL)ANTHRANILATE ISOMERASE"/>
    <property type="match status" value="1"/>
</dbReference>
<evidence type="ECO:0000313" key="11">
    <source>
        <dbReference type="Proteomes" id="UP000053157"/>
    </source>
</evidence>
<organism evidence="10 11">
    <name type="scientific">Haloferax profundi</name>
    <dbReference type="NCBI Taxonomy" id="1544718"/>
    <lineage>
        <taxon>Archaea</taxon>
        <taxon>Methanobacteriati</taxon>
        <taxon>Methanobacteriota</taxon>
        <taxon>Stenosarchaea group</taxon>
        <taxon>Halobacteria</taxon>
        <taxon>Halobacteriales</taxon>
        <taxon>Haloferacaceae</taxon>
        <taxon>Haloferax</taxon>
    </lineage>
</organism>
<evidence type="ECO:0000256" key="6">
    <source>
        <dbReference type="ARBA" id="ARBA00023141"/>
    </source>
</evidence>
<comment type="similarity">
    <text evidence="3 8">Belongs to the TrpF family.</text>
</comment>
<evidence type="ECO:0000256" key="1">
    <source>
        <dbReference type="ARBA" id="ARBA00001164"/>
    </source>
</evidence>
<reference evidence="10 11" key="1">
    <citation type="submission" date="2015-12" db="EMBL/GenBank/DDBJ databases">
        <title>Haloferax profundi sp. nov. isolated from the Discovery deep brine-seawater interface in the Red Sea.</title>
        <authorList>
            <person name="Zhang G."/>
            <person name="Stingl U."/>
            <person name="Rashid M."/>
        </authorList>
    </citation>
    <scope>NUCLEOTIDE SEQUENCE [LARGE SCALE GENOMIC DNA]</scope>
    <source>
        <strain evidence="10 11">SB29</strain>
    </source>
</reference>
<sequence>MVRVKVCGVTTETDLDVVASAGADAVGAISDVPVDTPREVTPTRARELFDSAPPFLSTVLVTMPDSVAHARELVCEARPDVLQLHADFSVEELTTLRYEGVRVVPVVEATNLSRARAVAPAVDAILVDTPSDSGAGGTGQTHDWEATRELADAVDVPVILAGGLTPNNVADAVRTVSPDSVDVASGVEASGGVKDHDAVRAFVSEAKAACRDGEDHEEVPA</sequence>
<dbReference type="HAMAP" id="MF_00135">
    <property type="entry name" value="PRAI"/>
    <property type="match status" value="1"/>
</dbReference>
<evidence type="ECO:0000313" key="10">
    <source>
        <dbReference type="EMBL" id="KTG28205.1"/>
    </source>
</evidence>
<dbReference type="CDD" id="cd00405">
    <property type="entry name" value="PRAI"/>
    <property type="match status" value="1"/>
</dbReference>
<dbReference type="SUPFAM" id="SSF51366">
    <property type="entry name" value="Ribulose-phoshate binding barrel"/>
    <property type="match status" value="1"/>
</dbReference>
<keyword evidence="5 8" id="KW-0822">Tryptophan biosynthesis</keyword>
<keyword evidence="4 8" id="KW-0028">Amino-acid biosynthesis</keyword>
<dbReference type="UniPathway" id="UPA00035">
    <property type="reaction ID" value="UER00042"/>
</dbReference>
<keyword evidence="7 8" id="KW-0413">Isomerase</keyword>
<evidence type="ECO:0000256" key="7">
    <source>
        <dbReference type="ARBA" id="ARBA00023235"/>
    </source>
</evidence>
<dbReference type="AlphaFoldDB" id="A0A0W1SPH2"/>
<dbReference type="GO" id="GO:0004640">
    <property type="term" value="F:phosphoribosylanthranilate isomerase activity"/>
    <property type="evidence" value="ECO:0007669"/>
    <property type="project" value="UniProtKB-UniRule"/>
</dbReference>
<feature type="domain" description="N-(5'phosphoribosyl) anthranilate isomerase (PRAI)" evidence="9">
    <location>
        <begin position="4"/>
        <end position="204"/>
    </location>
</feature>
<dbReference type="InterPro" id="IPR011060">
    <property type="entry name" value="RibuloseP-bd_barrel"/>
</dbReference>
<dbReference type="OrthoDB" id="27513at2157"/>
<dbReference type="Pfam" id="PF00697">
    <property type="entry name" value="PRAI"/>
    <property type="match status" value="1"/>
</dbReference>
<dbReference type="InterPro" id="IPR044643">
    <property type="entry name" value="TrpF_fam"/>
</dbReference>
<evidence type="ECO:0000256" key="8">
    <source>
        <dbReference type="HAMAP-Rule" id="MF_00135"/>
    </source>
</evidence>
<comment type="catalytic activity">
    <reaction evidence="1 8">
        <text>N-(5-phospho-beta-D-ribosyl)anthranilate = 1-(2-carboxyphenylamino)-1-deoxy-D-ribulose 5-phosphate</text>
        <dbReference type="Rhea" id="RHEA:21540"/>
        <dbReference type="ChEBI" id="CHEBI:18277"/>
        <dbReference type="ChEBI" id="CHEBI:58613"/>
        <dbReference type="EC" id="5.3.1.24"/>
    </reaction>
</comment>
<dbReference type="InterPro" id="IPR013785">
    <property type="entry name" value="Aldolase_TIM"/>
</dbReference>
<protein>
    <recommendedName>
        <fullName evidence="8">N-(5'-phosphoribosyl)anthranilate isomerase</fullName>
        <shortName evidence="8">PRAI</shortName>
        <ecNumber evidence="8">5.3.1.24</ecNumber>
    </recommendedName>
</protein>
<accession>A0A0W1SPH2</accession>
<dbReference type="PANTHER" id="PTHR42894:SF1">
    <property type="entry name" value="N-(5'-PHOSPHORIBOSYL)ANTHRANILATE ISOMERASE"/>
    <property type="match status" value="1"/>
</dbReference>
<dbReference type="Proteomes" id="UP000053157">
    <property type="component" value="Unassembled WGS sequence"/>
</dbReference>
<evidence type="ECO:0000259" key="9">
    <source>
        <dbReference type="Pfam" id="PF00697"/>
    </source>
</evidence>
<dbReference type="GO" id="GO:0000162">
    <property type="term" value="P:L-tryptophan biosynthetic process"/>
    <property type="evidence" value="ECO:0007669"/>
    <property type="project" value="UniProtKB-UniRule"/>
</dbReference>
<evidence type="ECO:0000256" key="3">
    <source>
        <dbReference type="ARBA" id="ARBA00007571"/>
    </source>
</evidence>
<comment type="caution">
    <text evidence="10">The sequence shown here is derived from an EMBL/GenBank/DDBJ whole genome shotgun (WGS) entry which is preliminary data.</text>
</comment>
<dbReference type="EC" id="5.3.1.24" evidence="8"/>
<dbReference type="Gene3D" id="3.20.20.70">
    <property type="entry name" value="Aldolase class I"/>
    <property type="match status" value="1"/>
</dbReference>
<gene>
    <name evidence="8" type="primary">trpF</name>
    <name evidence="10" type="ORF">AUR66_12290</name>
</gene>
<keyword evidence="11" id="KW-1185">Reference proteome</keyword>
<evidence type="ECO:0000256" key="4">
    <source>
        <dbReference type="ARBA" id="ARBA00022605"/>
    </source>
</evidence>
<keyword evidence="6 8" id="KW-0057">Aromatic amino acid biosynthesis</keyword>
<evidence type="ECO:0000256" key="2">
    <source>
        <dbReference type="ARBA" id="ARBA00004664"/>
    </source>
</evidence>
<evidence type="ECO:0000256" key="5">
    <source>
        <dbReference type="ARBA" id="ARBA00022822"/>
    </source>
</evidence>